<comment type="caution">
    <text evidence="1">The sequence shown here is derived from an EMBL/GenBank/DDBJ whole genome shotgun (WGS) entry which is preliminary data.</text>
</comment>
<evidence type="ECO:0000313" key="2">
    <source>
        <dbReference type="Proteomes" id="UP000886879"/>
    </source>
</evidence>
<reference evidence="1" key="2">
    <citation type="journal article" date="2021" name="PeerJ">
        <title>Extensive microbial diversity within the chicken gut microbiome revealed by metagenomics and culture.</title>
        <authorList>
            <person name="Gilroy R."/>
            <person name="Ravi A."/>
            <person name="Getino M."/>
            <person name="Pursley I."/>
            <person name="Horton D.L."/>
            <person name="Alikhan N.F."/>
            <person name="Baker D."/>
            <person name="Gharbi K."/>
            <person name="Hall N."/>
            <person name="Watson M."/>
            <person name="Adriaenssens E.M."/>
            <person name="Foster-Nyarko E."/>
            <person name="Jarju S."/>
            <person name="Secka A."/>
            <person name="Antonio M."/>
            <person name="Oren A."/>
            <person name="Chaudhuri R.R."/>
            <person name="La Ragione R."/>
            <person name="Hildebrand F."/>
            <person name="Pallen M.J."/>
        </authorList>
    </citation>
    <scope>NUCLEOTIDE SEQUENCE</scope>
    <source>
        <strain evidence="1">ChiGjej2B2-12916</strain>
    </source>
</reference>
<protein>
    <submittedName>
        <fullName evidence="1">Uncharacterized protein</fullName>
    </submittedName>
</protein>
<organism evidence="1 2">
    <name type="scientific">Candidatus Enterenecus faecium</name>
    <dbReference type="NCBI Taxonomy" id="2840780"/>
    <lineage>
        <taxon>Bacteria</taxon>
        <taxon>Bacillati</taxon>
        <taxon>Bacillota</taxon>
        <taxon>Clostridia</taxon>
        <taxon>Eubacteriales</taxon>
        <taxon>Candidatus Enterenecus</taxon>
    </lineage>
</organism>
<evidence type="ECO:0000313" key="1">
    <source>
        <dbReference type="EMBL" id="HIQ61222.1"/>
    </source>
</evidence>
<gene>
    <name evidence="1" type="ORF">IAD31_06465</name>
</gene>
<name>A0A9D1CH53_9FIRM</name>
<dbReference type="EMBL" id="DVFO01000065">
    <property type="protein sequence ID" value="HIQ61222.1"/>
    <property type="molecule type" value="Genomic_DNA"/>
</dbReference>
<accession>A0A9D1CH53</accession>
<proteinExistence type="predicted"/>
<dbReference type="AlphaFoldDB" id="A0A9D1CH53"/>
<sequence>MRIIVKDKDSHLNIPIPTRLVFNGLTAGLLCWGLEKHGTHMTWKQLMVFVKELHRFRRRHPRWTLVEVEGHEGEQVKITL</sequence>
<dbReference type="Proteomes" id="UP000886879">
    <property type="component" value="Unassembled WGS sequence"/>
</dbReference>
<reference evidence="1" key="1">
    <citation type="submission" date="2020-10" db="EMBL/GenBank/DDBJ databases">
        <authorList>
            <person name="Gilroy R."/>
        </authorList>
    </citation>
    <scope>NUCLEOTIDE SEQUENCE</scope>
    <source>
        <strain evidence="1">ChiGjej2B2-12916</strain>
    </source>
</reference>